<dbReference type="AlphaFoldDB" id="H7EPT6"/>
<keyword evidence="1" id="KW-0472">Membrane</keyword>
<feature type="transmembrane region" description="Helical" evidence="1">
    <location>
        <begin position="74"/>
        <end position="102"/>
    </location>
</feature>
<dbReference type="STRING" id="907348.TresaDRAFT_0581"/>
<feature type="transmembrane region" description="Helical" evidence="1">
    <location>
        <begin position="36"/>
        <end position="68"/>
    </location>
</feature>
<proteinExistence type="predicted"/>
<keyword evidence="3" id="KW-1185">Reference proteome</keyword>
<evidence type="ECO:0000313" key="3">
    <source>
        <dbReference type="Proteomes" id="UP000003571"/>
    </source>
</evidence>
<evidence type="ECO:0000256" key="1">
    <source>
        <dbReference type="SAM" id="Phobius"/>
    </source>
</evidence>
<feature type="transmembrane region" description="Helical" evidence="1">
    <location>
        <begin position="6"/>
        <end position="24"/>
    </location>
</feature>
<sequence length="103" mass="11880">MRFLKINLYILFSILAFDVFLFILDRCSDGRLVNLCFALVCLVFGGVCIYTFVSSLVCFLLKVFMHFYGGKKFYIINGSTCILSVFLFLINIFFAICILAYFN</sequence>
<keyword evidence="1" id="KW-1133">Transmembrane helix</keyword>
<dbReference type="EMBL" id="AGRW01000055">
    <property type="protein sequence ID" value="EIC00487.1"/>
    <property type="molecule type" value="Genomic_DNA"/>
</dbReference>
<dbReference type="Proteomes" id="UP000003571">
    <property type="component" value="Unassembled WGS sequence"/>
</dbReference>
<gene>
    <name evidence="2" type="ORF">TresaDRAFT_0581</name>
</gene>
<keyword evidence="1" id="KW-0812">Transmembrane</keyword>
<accession>H7EPT6</accession>
<organism evidence="2 3">
    <name type="scientific">Treponema saccharophilum DSM 2985</name>
    <dbReference type="NCBI Taxonomy" id="907348"/>
    <lineage>
        <taxon>Bacteria</taxon>
        <taxon>Pseudomonadati</taxon>
        <taxon>Spirochaetota</taxon>
        <taxon>Spirochaetia</taxon>
        <taxon>Spirochaetales</taxon>
        <taxon>Treponemataceae</taxon>
        <taxon>Treponema</taxon>
    </lineage>
</organism>
<comment type="caution">
    <text evidence="2">The sequence shown here is derived from an EMBL/GenBank/DDBJ whole genome shotgun (WGS) entry which is preliminary data.</text>
</comment>
<protein>
    <submittedName>
        <fullName evidence="2">Uncharacterized protein</fullName>
    </submittedName>
</protein>
<name>H7EPT6_9SPIR</name>
<evidence type="ECO:0000313" key="2">
    <source>
        <dbReference type="EMBL" id="EIC00487.1"/>
    </source>
</evidence>
<reference evidence="2 3" key="1">
    <citation type="submission" date="2011-09" db="EMBL/GenBank/DDBJ databases">
        <title>The draft genome of Treponema saccharophilum DSM 2985.</title>
        <authorList>
            <consortium name="US DOE Joint Genome Institute (JGI-PGF)"/>
            <person name="Lucas S."/>
            <person name="Copeland A."/>
            <person name="Lapidus A."/>
            <person name="Glavina del Rio T."/>
            <person name="Dalin E."/>
            <person name="Tice H."/>
            <person name="Bruce D."/>
            <person name="Goodwin L."/>
            <person name="Pitluck S."/>
            <person name="Peters L."/>
            <person name="Kyrpides N."/>
            <person name="Mavromatis K."/>
            <person name="Ivanova N."/>
            <person name="Markowitz V."/>
            <person name="Cheng J.-F."/>
            <person name="Hugenholtz P."/>
            <person name="Woyke T."/>
            <person name="Wu D."/>
            <person name="Gronow S."/>
            <person name="Wellnitz S."/>
            <person name="Brambilla E."/>
            <person name="Klenk H.-P."/>
            <person name="Eisen J.A."/>
        </authorList>
    </citation>
    <scope>NUCLEOTIDE SEQUENCE [LARGE SCALE GENOMIC DNA]</scope>
    <source>
        <strain evidence="2 3">DSM 2985</strain>
    </source>
</reference>